<feature type="domain" description="HTH iclR-type" evidence="6">
    <location>
        <begin position="10"/>
        <end position="72"/>
    </location>
</feature>
<evidence type="ECO:0000259" key="6">
    <source>
        <dbReference type="PROSITE" id="PS51077"/>
    </source>
</evidence>
<dbReference type="PROSITE" id="PS51077">
    <property type="entry name" value="HTH_ICLR"/>
    <property type="match status" value="1"/>
</dbReference>
<dbReference type="InterPro" id="IPR005471">
    <property type="entry name" value="Tscrpt_reg_IclR_N"/>
</dbReference>
<dbReference type="AlphaFoldDB" id="A0A0A3I5H7"/>
<dbReference type="PANTHER" id="PTHR30136">
    <property type="entry name" value="HELIX-TURN-HELIX TRANSCRIPTIONAL REGULATOR, ICLR FAMILY"/>
    <property type="match status" value="1"/>
</dbReference>
<evidence type="ECO:0000313" key="8">
    <source>
        <dbReference type="EMBL" id="KGR79974.1"/>
    </source>
</evidence>
<dbReference type="RefSeq" id="WP_036182737.1">
    <property type="nucleotide sequence ID" value="NZ_AVDA01000003.1"/>
</dbReference>
<comment type="function">
    <text evidence="4">May be an activator protein for the gylABX operon.</text>
</comment>
<proteinExistence type="predicted"/>
<dbReference type="InterPro" id="IPR011991">
    <property type="entry name" value="ArsR-like_HTH"/>
</dbReference>
<dbReference type="eggNOG" id="COG1414">
    <property type="taxonomic scope" value="Bacteria"/>
</dbReference>
<reference evidence="8 9" key="1">
    <citation type="submission" date="2014-02" db="EMBL/GenBank/DDBJ databases">
        <title>Draft genome sequence of Lysinibacillus manganicus DSM 26584T.</title>
        <authorList>
            <person name="Zhang F."/>
            <person name="Wang G."/>
            <person name="Zhang L."/>
        </authorList>
    </citation>
    <scope>NUCLEOTIDE SEQUENCE [LARGE SCALE GENOMIC DNA]</scope>
    <source>
        <strain evidence="8 9">DSM 26584</strain>
    </source>
</reference>
<dbReference type="Pfam" id="PF09339">
    <property type="entry name" value="HTH_IclR"/>
    <property type="match status" value="1"/>
</dbReference>
<dbReference type="STRING" id="1384049.CD29_03175"/>
<dbReference type="InterPro" id="IPR036390">
    <property type="entry name" value="WH_DNA-bd_sf"/>
</dbReference>
<dbReference type="PANTHER" id="PTHR30136:SF35">
    <property type="entry name" value="HTH-TYPE TRANSCRIPTIONAL REGULATOR RV1719"/>
    <property type="match status" value="1"/>
</dbReference>
<dbReference type="SUPFAM" id="SSF46785">
    <property type="entry name" value="Winged helix' DNA-binding domain"/>
    <property type="match status" value="1"/>
</dbReference>
<dbReference type="GO" id="GO:0045892">
    <property type="term" value="P:negative regulation of DNA-templated transcription"/>
    <property type="evidence" value="ECO:0007669"/>
    <property type="project" value="TreeGrafter"/>
</dbReference>
<dbReference type="Gene3D" id="3.30.450.40">
    <property type="match status" value="1"/>
</dbReference>
<keyword evidence="9" id="KW-1185">Reference proteome</keyword>
<keyword evidence="2" id="KW-0238">DNA-binding</keyword>
<keyword evidence="3" id="KW-0804">Transcription</keyword>
<evidence type="ECO:0000313" key="9">
    <source>
        <dbReference type="Proteomes" id="UP000030416"/>
    </source>
</evidence>
<dbReference type="Proteomes" id="UP000030416">
    <property type="component" value="Unassembled WGS sequence"/>
</dbReference>
<dbReference type="GO" id="GO:0003677">
    <property type="term" value="F:DNA binding"/>
    <property type="evidence" value="ECO:0007669"/>
    <property type="project" value="UniProtKB-KW"/>
</dbReference>
<dbReference type="Pfam" id="PF01614">
    <property type="entry name" value="IclR_C"/>
    <property type="match status" value="1"/>
</dbReference>
<dbReference type="InterPro" id="IPR029016">
    <property type="entry name" value="GAF-like_dom_sf"/>
</dbReference>
<gene>
    <name evidence="8" type="ORF">CD29_03175</name>
</gene>
<evidence type="ECO:0000256" key="1">
    <source>
        <dbReference type="ARBA" id="ARBA00023015"/>
    </source>
</evidence>
<dbReference type="SMART" id="SM00346">
    <property type="entry name" value="HTH_ICLR"/>
    <property type="match status" value="1"/>
</dbReference>
<organism evidence="8 9">
    <name type="scientific">Ureibacillus manganicus DSM 26584</name>
    <dbReference type="NCBI Taxonomy" id="1384049"/>
    <lineage>
        <taxon>Bacteria</taxon>
        <taxon>Bacillati</taxon>
        <taxon>Bacillota</taxon>
        <taxon>Bacilli</taxon>
        <taxon>Bacillales</taxon>
        <taxon>Caryophanaceae</taxon>
        <taxon>Ureibacillus</taxon>
    </lineage>
</organism>
<evidence type="ECO:0000259" key="7">
    <source>
        <dbReference type="PROSITE" id="PS51078"/>
    </source>
</evidence>
<comment type="caution">
    <text evidence="8">The sequence shown here is derived from an EMBL/GenBank/DDBJ whole genome shotgun (WGS) entry which is preliminary data.</text>
</comment>
<evidence type="ECO:0000256" key="5">
    <source>
        <dbReference type="ARBA" id="ARBA00070406"/>
    </source>
</evidence>
<dbReference type="FunFam" id="1.10.10.10:FF:000056">
    <property type="entry name" value="IclR family transcriptional regulator"/>
    <property type="match status" value="1"/>
</dbReference>
<evidence type="ECO:0000256" key="3">
    <source>
        <dbReference type="ARBA" id="ARBA00023163"/>
    </source>
</evidence>
<dbReference type="EMBL" id="JPVN01000003">
    <property type="protein sequence ID" value="KGR79974.1"/>
    <property type="molecule type" value="Genomic_DNA"/>
</dbReference>
<dbReference type="SUPFAM" id="SSF55781">
    <property type="entry name" value="GAF domain-like"/>
    <property type="match status" value="1"/>
</dbReference>
<dbReference type="InterPro" id="IPR014757">
    <property type="entry name" value="Tscrpt_reg_IclR_C"/>
</dbReference>
<dbReference type="CDD" id="cd00090">
    <property type="entry name" value="HTH_ARSR"/>
    <property type="match status" value="1"/>
</dbReference>
<dbReference type="GO" id="GO:0003700">
    <property type="term" value="F:DNA-binding transcription factor activity"/>
    <property type="evidence" value="ECO:0007669"/>
    <property type="project" value="TreeGrafter"/>
</dbReference>
<dbReference type="Gene3D" id="1.10.10.10">
    <property type="entry name" value="Winged helix-like DNA-binding domain superfamily/Winged helix DNA-binding domain"/>
    <property type="match status" value="1"/>
</dbReference>
<protein>
    <recommendedName>
        <fullName evidence="5">Glycerol operon regulatory protein</fullName>
    </recommendedName>
</protein>
<dbReference type="InterPro" id="IPR050707">
    <property type="entry name" value="HTH_MetabolicPath_Reg"/>
</dbReference>
<evidence type="ECO:0000256" key="2">
    <source>
        <dbReference type="ARBA" id="ARBA00023125"/>
    </source>
</evidence>
<name>A0A0A3I5H7_9BACL</name>
<feature type="domain" description="IclR-ED" evidence="7">
    <location>
        <begin position="73"/>
        <end position="255"/>
    </location>
</feature>
<evidence type="ECO:0000256" key="4">
    <source>
        <dbReference type="ARBA" id="ARBA00058938"/>
    </source>
</evidence>
<sequence length="258" mass="29048">MEDKMKNSELSSVKNALRILRSFTMENNQKGVLEISRELGISKSSVHRILQTLATEGFVKKARSSSKYELGLSVVELNSIYLHHLDIYEESHNSLIELTKKTGETSHLAVLENENIVYLNKVEFSPSHGIKSHIGHHNYIHCTGTGKVLLAYSEPDVLNRILQKPLERVTDKTITDPQVLLKELEKVKSLGYGIARGESRDQITSIAVPIKNYKGNVIAAINLVGQSGRFNDEKIKYYLNLLLDEAATISRRIGYLNF</sequence>
<keyword evidence="1" id="KW-0805">Transcription regulation</keyword>
<dbReference type="PROSITE" id="PS51078">
    <property type="entry name" value="ICLR_ED"/>
    <property type="match status" value="1"/>
</dbReference>
<accession>A0A0A3I5H7</accession>
<dbReference type="InterPro" id="IPR036388">
    <property type="entry name" value="WH-like_DNA-bd_sf"/>
</dbReference>
<dbReference type="OrthoDB" id="9778379at2"/>